<dbReference type="EMBL" id="JFFI01001317">
    <property type="protein sequence ID" value="KXH61131.1"/>
    <property type="molecule type" value="Genomic_DNA"/>
</dbReference>
<dbReference type="Gene3D" id="3.40.50.1580">
    <property type="entry name" value="Nucleoside phosphorylase domain"/>
    <property type="match status" value="1"/>
</dbReference>
<dbReference type="SUPFAM" id="SSF53167">
    <property type="entry name" value="Purine and uridine phosphorylases"/>
    <property type="match status" value="1"/>
</dbReference>
<feature type="repeat" description="ANK" evidence="1">
    <location>
        <begin position="319"/>
        <end position="351"/>
    </location>
</feature>
<dbReference type="Proteomes" id="UP000070121">
    <property type="component" value="Unassembled WGS sequence"/>
</dbReference>
<reference evidence="3 4" key="1">
    <citation type="submission" date="2014-02" db="EMBL/GenBank/DDBJ databases">
        <title>The genome sequence of Colletotrichum salicis CBS 607.94.</title>
        <authorList>
            <person name="Baroncelli R."/>
            <person name="Thon M.R."/>
        </authorList>
    </citation>
    <scope>NUCLEOTIDE SEQUENCE [LARGE SCALE GENOMIC DNA]</scope>
    <source>
        <strain evidence="3 4">CBS 607.94</strain>
    </source>
</reference>
<dbReference type="InterPro" id="IPR036770">
    <property type="entry name" value="Ankyrin_rpt-contain_sf"/>
</dbReference>
<comment type="caution">
    <text evidence="3">The sequence shown here is derived from an EMBL/GenBank/DDBJ whole genome shotgun (WGS) entry which is preliminary data.</text>
</comment>
<sequence length="979" mass="108843">MHDREEYAVAWICGLVTEFIAAKACLDEVHRNPSHFAQNENDNIAYAVGKNGDYNVVIAISLNGERGPGSATVVAQDMLRDFANVRVGLLVGVGSAARISPIARHNYYDQLSPTLKLGADQEVISSIGKSRKSYESSVPDLTREDLMRFPWRAIRKQARGASSRASSEEPLEDSFRRRERPEKDSLKIHYGAIATSTQITDNATIRDRLVNGKSFLCFETEAAGLPTYFPCLVVRGICDDFHLDGSKKWECFAAMAAAVYTTDLIRSLWPREIEAEKPIRVMVRQMQEDLGSQQQDVIGANTAMNTTRNDQEANRHGVKYGNALQAASKGGHVEIVNMLINHGANVNAQDGQYGSALQAASKEGHEAIYPNALQAVLEGGHTKIAEMLYAHGADAALKAGYTDIVQMLHDEANFNKNITRSFCCRWEIPATYERMRHASPPSTGSDVLVEWSTCSDFLQEQWNYAGLVALRIVSIGVRQLLFPEKPSLGVSEGKDHTTKHFDVDGFLIRHSTAEEIDVLFHVTGHEARKIIEAMMWISTAMRPTPSTSASTSTRLFKSTNIESGVKGVPRSRELMSNLQPLEEWSPVASSTSSWCWTKLFHTGVIACHDVRRNWGKGLEISFGMMVHLASVENYCALDNGFILLGFRIALVPVEFNEDLKSIQWHFEAVENSTDGFIEPAKLQTVQQAWTGFQDTSKFQGSRCYVGCFEEAHVLLGTRKLLEPTSMTWSQTDECVRTLRQTGVEAGAQVAISAGPINIAPQLIKTWDFTSNVQRFDPTQQYRPTLRASRRRVALVIDAENKQAWLVPMLSLILHLCHMYWMDIAKAPLEETPIPFAKPAHDGHQAVLDAIEMMGDVIVLGALEEPDTETLRQLFLRIRTFPMETMRTREEPRHNTIFATELMAIIDPPFQGSALRKVDTSGSDSLVSSWEAIAKHADVVGKVGHFQHSDTTWQLTCNVSWLSLKQRAAAQMTSGTAVVG</sequence>
<evidence type="ECO:0000256" key="2">
    <source>
        <dbReference type="SAM" id="MobiDB-lite"/>
    </source>
</evidence>
<dbReference type="SUPFAM" id="SSF48403">
    <property type="entry name" value="Ankyrin repeat"/>
    <property type="match status" value="1"/>
</dbReference>
<organism evidence="3 4">
    <name type="scientific">Colletotrichum salicis</name>
    <dbReference type="NCBI Taxonomy" id="1209931"/>
    <lineage>
        <taxon>Eukaryota</taxon>
        <taxon>Fungi</taxon>
        <taxon>Dikarya</taxon>
        <taxon>Ascomycota</taxon>
        <taxon>Pezizomycotina</taxon>
        <taxon>Sordariomycetes</taxon>
        <taxon>Hypocreomycetidae</taxon>
        <taxon>Glomerellales</taxon>
        <taxon>Glomerellaceae</taxon>
        <taxon>Colletotrichum</taxon>
        <taxon>Colletotrichum acutatum species complex</taxon>
    </lineage>
</organism>
<dbReference type="AlphaFoldDB" id="A0A135UL35"/>
<feature type="region of interest" description="Disordered" evidence="2">
    <location>
        <begin position="160"/>
        <end position="180"/>
    </location>
</feature>
<dbReference type="InterPro" id="IPR053137">
    <property type="entry name" value="NLR-like"/>
</dbReference>
<dbReference type="Gene3D" id="1.25.40.20">
    <property type="entry name" value="Ankyrin repeat-containing domain"/>
    <property type="match status" value="1"/>
</dbReference>
<dbReference type="PANTHER" id="PTHR46082:SF11">
    <property type="entry name" value="AAA+ ATPASE DOMAIN-CONTAINING PROTEIN-RELATED"/>
    <property type="match status" value="1"/>
</dbReference>
<dbReference type="GO" id="GO:0009116">
    <property type="term" value="P:nucleoside metabolic process"/>
    <property type="evidence" value="ECO:0007669"/>
    <property type="project" value="InterPro"/>
</dbReference>
<dbReference type="OrthoDB" id="1577640at2759"/>
<proteinExistence type="predicted"/>
<name>A0A135UL35_9PEZI</name>
<evidence type="ECO:0000256" key="1">
    <source>
        <dbReference type="PROSITE-ProRule" id="PRU00023"/>
    </source>
</evidence>
<dbReference type="InterPro" id="IPR035994">
    <property type="entry name" value="Nucleoside_phosphorylase_sf"/>
</dbReference>
<dbReference type="PROSITE" id="PS50088">
    <property type="entry name" value="ANK_REPEAT"/>
    <property type="match status" value="1"/>
</dbReference>
<accession>A0A135UL35</accession>
<evidence type="ECO:0000313" key="4">
    <source>
        <dbReference type="Proteomes" id="UP000070121"/>
    </source>
</evidence>
<keyword evidence="1" id="KW-0040">ANK repeat</keyword>
<dbReference type="GO" id="GO:0003824">
    <property type="term" value="F:catalytic activity"/>
    <property type="evidence" value="ECO:0007669"/>
    <property type="project" value="InterPro"/>
</dbReference>
<protein>
    <submittedName>
        <fullName evidence="3">Ankyrin repeat protein</fullName>
    </submittedName>
</protein>
<gene>
    <name evidence="3" type="ORF">CSAL01_02328</name>
</gene>
<dbReference type="InterPro" id="IPR002110">
    <property type="entry name" value="Ankyrin_rpt"/>
</dbReference>
<dbReference type="Pfam" id="PF00023">
    <property type="entry name" value="Ank"/>
    <property type="match status" value="1"/>
</dbReference>
<dbReference type="STRING" id="1209931.A0A135UL35"/>
<dbReference type="PANTHER" id="PTHR46082">
    <property type="entry name" value="ATP/GTP-BINDING PROTEIN-RELATED"/>
    <property type="match status" value="1"/>
</dbReference>
<dbReference type="SMART" id="SM00248">
    <property type="entry name" value="ANK"/>
    <property type="match status" value="2"/>
</dbReference>
<keyword evidence="4" id="KW-1185">Reference proteome</keyword>
<dbReference type="PROSITE" id="PS50297">
    <property type="entry name" value="ANK_REP_REGION"/>
    <property type="match status" value="1"/>
</dbReference>
<evidence type="ECO:0000313" key="3">
    <source>
        <dbReference type="EMBL" id="KXH61131.1"/>
    </source>
</evidence>